<dbReference type="EMBL" id="UGQY01000006">
    <property type="protein sequence ID" value="SUA31695.1"/>
    <property type="molecule type" value="Genomic_DNA"/>
</dbReference>
<name>A0A378WCY4_MYCFO</name>
<reference evidence="1 2" key="1">
    <citation type="submission" date="2018-06" db="EMBL/GenBank/DDBJ databases">
        <authorList>
            <consortium name="Pathogen Informatics"/>
            <person name="Doyle S."/>
        </authorList>
    </citation>
    <scope>NUCLEOTIDE SEQUENCE [LARGE SCALE GENOMIC DNA]</scope>
    <source>
        <strain evidence="1 2">NCTC1542</strain>
    </source>
</reference>
<evidence type="ECO:0000313" key="2">
    <source>
        <dbReference type="Proteomes" id="UP000255389"/>
    </source>
</evidence>
<organism evidence="1 2">
    <name type="scientific">Mycolicibacterium fortuitum</name>
    <name type="common">Mycobacterium fortuitum</name>
    <dbReference type="NCBI Taxonomy" id="1766"/>
    <lineage>
        <taxon>Bacteria</taxon>
        <taxon>Bacillati</taxon>
        <taxon>Actinomycetota</taxon>
        <taxon>Actinomycetes</taxon>
        <taxon>Mycobacteriales</taxon>
        <taxon>Mycobacteriaceae</taxon>
        <taxon>Mycolicibacterium</taxon>
    </lineage>
</organism>
<dbReference type="AlphaFoldDB" id="A0A378WCY4"/>
<proteinExistence type="predicted"/>
<sequence>MISEVTATVLQKKATETHAWIPAAAKVLFSLAPSTIIRIQKVPAEDLHKIYTVRYRSHEDGLGPETRNFREFLDALKDPGTAELFSLIDGFDRWLYLMRDGQPTSYLLVRGDARLADSQ</sequence>
<accession>A0A378WCY4</accession>
<dbReference type="Proteomes" id="UP000255389">
    <property type="component" value="Unassembled WGS sequence"/>
</dbReference>
<evidence type="ECO:0000313" key="1">
    <source>
        <dbReference type="EMBL" id="SUA31695.1"/>
    </source>
</evidence>
<protein>
    <submittedName>
        <fullName evidence="1">Uncharacterized protein</fullName>
    </submittedName>
</protein>
<gene>
    <name evidence="1" type="ORF">NCTC1542_07050</name>
</gene>